<dbReference type="PANTHER" id="PTHR40633">
    <property type="entry name" value="MATRIX PROTEIN, PUTATIVE (AFU_ORTHOLOGUE AFUA_8G05410)-RELATED"/>
    <property type="match status" value="1"/>
</dbReference>
<dbReference type="STRING" id="4829.A0A163JMA0"/>
<feature type="compositionally biased region" description="Basic and acidic residues" evidence="1">
    <location>
        <begin position="223"/>
        <end position="234"/>
    </location>
</feature>
<feature type="signal peptide" evidence="2">
    <location>
        <begin position="1"/>
        <end position="20"/>
    </location>
</feature>
<proteinExistence type="predicted"/>
<protein>
    <submittedName>
        <fullName evidence="3">Uncharacterized protein</fullName>
    </submittedName>
</protein>
<feature type="compositionally biased region" description="Low complexity" evidence="1">
    <location>
        <begin position="163"/>
        <end position="181"/>
    </location>
</feature>
<accession>A0A163JMA0</accession>
<feature type="region of interest" description="Disordered" evidence="1">
    <location>
        <begin position="135"/>
        <end position="181"/>
    </location>
</feature>
<evidence type="ECO:0000313" key="4">
    <source>
        <dbReference type="Proteomes" id="UP000078561"/>
    </source>
</evidence>
<reference evidence="3" key="1">
    <citation type="submission" date="2016-04" db="EMBL/GenBank/DDBJ databases">
        <authorList>
            <person name="Evans L.H."/>
            <person name="Alamgir A."/>
            <person name="Owens N."/>
            <person name="Weber N.D."/>
            <person name="Virtaneva K."/>
            <person name="Barbian K."/>
            <person name="Babar A."/>
            <person name="Rosenke K."/>
        </authorList>
    </citation>
    <scope>NUCLEOTIDE SEQUENCE [LARGE SCALE GENOMIC DNA]</scope>
    <source>
        <strain evidence="3">CBS 101.48</strain>
    </source>
</reference>
<feature type="compositionally biased region" description="Basic and acidic residues" evidence="1">
    <location>
        <begin position="142"/>
        <end position="162"/>
    </location>
</feature>
<keyword evidence="4" id="KW-1185">Reference proteome</keyword>
<dbReference type="Proteomes" id="UP000078561">
    <property type="component" value="Unassembled WGS sequence"/>
</dbReference>
<keyword evidence="2" id="KW-0732">Signal</keyword>
<organism evidence="3">
    <name type="scientific">Absidia glauca</name>
    <name type="common">Pin mould</name>
    <dbReference type="NCBI Taxonomy" id="4829"/>
    <lineage>
        <taxon>Eukaryota</taxon>
        <taxon>Fungi</taxon>
        <taxon>Fungi incertae sedis</taxon>
        <taxon>Mucoromycota</taxon>
        <taxon>Mucoromycotina</taxon>
        <taxon>Mucoromycetes</taxon>
        <taxon>Mucorales</taxon>
        <taxon>Cunninghamellaceae</taxon>
        <taxon>Absidia</taxon>
    </lineage>
</organism>
<evidence type="ECO:0000256" key="1">
    <source>
        <dbReference type="SAM" id="MobiDB-lite"/>
    </source>
</evidence>
<sequence>MRSSFITLSAAASFVGYANASMMFKDPWTQSKPWKSGEKAMLRWTSDAADADKLCDIQMLNGDKMNSNIVATVTNPQSPVKCGVNEFEIAPLNDFKSGKYWVRIGQADKNAWTYSGVFDFEGKGTVSELKLADGAEYPSAEGQKDGKTPTKHDEKKGDDKKASASASVSAPVSAMPSGASASAKATHSAKASSSVSGAASRSLSISIASGSSSNTPKESMPSVKKDAKNDEKKKSASGAGSEISQLNLVHQAAVMTLASLAAYVLA</sequence>
<dbReference type="InterPro" id="IPR052982">
    <property type="entry name" value="SRP1/TIP1-like"/>
</dbReference>
<evidence type="ECO:0000313" key="3">
    <source>
        <dbReference type="EMBL" id="SAM00363.1"/>
    </source>
</evidence>
<feature type="region of interest" description="Disordered" evidence="1">
    <location>
        <begin position="207"/>
        <end position="245"/>
    </location>
</feature>
<dbReference type="PANTHER" id="PTHR40633:SF1">
    <property type="entry name" value="GPI ANCHORED SERINE-THREONINE RICH PROTEIN (AFU_ORTHOLOGUE AFUA_1G03630)"/>
    <property type="match status" value="1"/>
</dbReference>
<feature type="chain" id="PRO_5007843449" evidence="2">
    <location>
        <begin position="21"/>
        <end position="266"/>
    </location>
</feature>
<evidence type="ECO:0000256" key="2">
    <source>
        <dbReference type="SAM" id="SignalP"/>
    </source>
</evidence>
<dbReference type="InParanoid" id="A0A163JMA0"/>
<dbReference type="EMBL" id="LT553181">
    <property type="protein sequence ID" value="SAM00363.1"/>
    <property type="molecule type" value="Genomic_DNA"/>
</dbReference>
<name>A0A163JMA0_ABSGL</name>
<dbReference type="AlphaFoldDB" id="A0A163JMA0"/>
<gene>
    <name evidence="3" type="primary">ABSGL_06044.1 scaffold 7611</name>
</gene>
<dbReference type="OrthoDB" id="5564519at2759"/>